<name>A0A5C5ZRT5_9BACT</name>
<organism evidence="2 3">
    <name type="scientific">Pseudobythopirellula maris</name>
    <dbReference type="NCBI Taxonomy" id="2527991"/>
    <lineage>
        <taxon>Bacteria</taxon>
        <taxon>Pseudomonadati</taxon>
        <taxon>Planctomycetota</taxon>
        <taxon>Planctomycetia</taxon>
        <taxon>Pirellulales</taxon>
        <taxon>Lacipirellulaceae</taxon>
        <taxon>Pseudobythopirellula</taxon>
    </lineage>
</organism>
<evidence type="ECO:0000313" key="3">
    <source>
        <dbReference type="Proteomes" id="UP000315440"/>
    </source>
</evidence>
<dbReference type="AlphaFoldDB" id="A0A5C5ZRT5"/>
<comment type="caution">
    <text evidence="2">The sequence shown here is derived from an EMBL/GenBank/DDBJ whole genome shotgun (WGS) entry which is preliminary data.</text>
</comment>
<keyword evidence="3" id="KW-1185">Reference proteome</keyword>
<dbReference type="EMBL" id="SJPQ01000001">
    <property type="protein sequence ID" value="TWT90252.1"/>
    <property type="molecule type" value="Genomic_DNA"/>
</dbReference>
<evidence type="ECO:0000256" key="1">
    <source>
        <dbReference type="SAM" id="Phobius"/>
    </source>
</evidence>
<gene>
    <name evidence="2" type="ORF">Mal64_06360</name>
</gene>
<proteinExistence type="predicted"/>
<feature type="transmembrane region" description="Helical" evidence="1">
    <location>
        <begin position="26"/>
        <end position="50"/>
    </location>
</feature>
<dbReference type="Proteomes" id="UP000315440">
    <property type="component" value="Unassembled WGS sequence"/>
</dbReference>
<sequence>MPRQAILAAAKAYHLDIKSITPEQTFLIAGLFSVGYSALLGQLTFGLQLLPRGRFDGLKRHQPKSIRSVLYPPSAKSGLVVFHDDYPSATVDMEVGDFVLAQEAFADEPALLTSHPRHDEQTVWEAACVGQERLKLANGREVAIRVSRRGYVGAWRYRFLPEEE</sequence>
<keyword evidence="1" id="KW-0812">Transmembrane</keyword>
<reference evidence="2 3" key="1">
    <citation type="submission" date="2019-02" db="EMBL/GenBank/DDBJ databases">
        <title>Deep-cultivation of Planctomycetes and their phenomic and genomic characterization uncovers novel biology.</title>
        <authorList>
            <person name="Wiegand S."/>
            <person name="Jogler M."/>
            <person name="Boedeker C."/>
            <person name="Pinto D."/>
            <person name="Vollmers J."/>
            <person name="Rivas-Marin E."/>
            <person name="Kohn T."/>
            <person name="Peeters S.H."/>
            <person name="Heuer A."/>
            <person name="Rast P."/>
            <person name="Oberbeckmann S."/>
            <person name="Bunk B."/>
            <person name="Jeske O."/>
            <person name="Meyerdierks A."/>
            <person name="Storesund J.E."/>
            <person name="Kallscheuer N."/>
            <person name="Luecker S."/>
            <person name="Lage O.M."/>
            <person name="Pohl T."/>
            <person name="Merkel B.J."/>
            <person name="Hornburger P."/>
            <person name="Mueller R.-W."/>
            <person name="Bruemmer F."/>
            <person name="Labrenz M."/>
            <person name="Spormann A.M."/>
            <person name="Op Den Camp H."/>
            <person name="Overmann J."/>
            <person name="Amann R."/>
            <person name="Jetten M.S.M."/>
            <person name="Mascher T."/>
            <person name="Medema M.H."/>
            <person name="Devos D.P."/>
            <person name="Kaster A.-K."/>
            <person name="Ovreas L."/>
            <person name="Rohde M."/>
            <person name="Galperin M.Y."/>
            <person name="Jogler C."/>
        </authorList>
    </citation>
    <scope>NUCLEOTIDE SEQUENCE [LARGE SCALE GENOMIC DNA]</scope>
    <source>
        <strain evidence="2 3">Mal64</strain>
    </source>
</reference>
<accession>A0A5C5ZRT5</accession>
<protein>
    <submittedName>
        <fullName evidence="2">Uncharacterized protein</fullName>
    </submittedName>
</protein>
<evidence type="ECO:0000313" key="2">
    <source>
        <dbReference type="EMBL" id="TWT90252.1"/>
    </source>
</evidence>
<keyword evidence="1" id="KW-1133">Transmembrane helix</keyword>
<keyword evidence="1" id="KW-0472">Membrane</keyword>